<feature type="compositionally biased region" description="Basic and acidic residues" evidence="1">
    <location>
        <begin position="63"/>
        <end position="83"/>
    </location>
</feature>
<organism evidence="2 3">
    <name type="scientific">Pseudotabrizicola sediminis</name>
    <dbReference type="NCBI Taxonomy" id="2486418"/>
    <lineage>
        <taxon>Bacteria</taxon>
        <taxon>Pseudomonadati</taxon>
        <taxon>Pseudomonadota</taxon>
        <taxon>Alphaproteobacteria</taxon>
        <taxon>Rhodobacterales</taxon>
        <taxon>Paracoccaceae</taxon>
        <taxon>Pseudotabrizicola</taxon>
    </lineage>
</organism>
<gene>
    <name evidence="2" type="ORF">EEB11_16165</name>
</gene>
<evidence type="ECO:0000313" key="3">
    <source>
        <dbReference type="Proteomes" id="UP000297741"/>
    </source>
</evidence>
<name>A0ABY2KKZ7_9RHOB</name>
<feature type="region of interest" description="Disordered" evidence="1">
    <location>
        <begin position="62"/>
        <end position="83"/>
    </location>
</feature>
<keyword evidence="3" id="KW-1185">Reference proteome</keyword>
<sequence length="116" mass="12516">MPCEIRSLNDTITLAPIGISSASASATKAMALGSSETLRTPNGASFCLGFKEIVAAAAQQAEIDDHRQQHDHGDIERHHPGQIKADRRLVDRDIDRIGQRRKSVGGGQCGRQTKIT</sequence>
<accession>A0ABY2KKZ7</accession>
<protein>
    <submittedName>
        <fullName evidence="2">Uncharacterized protein</fullName>
    </submittedName>
</protein>
<evidence type="ECO:0000313" key="2">
    <source>
        <dbReference type="EMBL" id="TGD41894.1"/>
    </source>
</evidence>
<reference evidence="2 3" key="1">
    <citation type="submission" date="2018-11" db="EMBL/GenBank/DDBJ databases">
        <title>Tabrizicola sp. isolated from sediment of alpine lake.</title>
        <authorList>
            <person name="Liu Z."/>
        </authorList>
    </citation>
    <scope>NUCLEOTIDE SEQUENCE [LARGE SCALE GENOMIC DNA]</scope>
    <source>
        <strain evidence="2 3">DRYC-M-16</strain>
    </source>
</reference>
<comment type="caution">
    <text evidence="2">The sequence shown here is derived from an EMBL/GenBank/DDBJ whole genome shotgun (WGS) entry which is preliminary data.</text>
</comment>
<dbReference type="EMBL" id="RPEM01000013">
    <property type="protein sequence ID" value="TGD41894.1"/>
    <property type="molecule type" value="Genomic_DNA"/>
</dbReference>
<dbReference type="Proteomes" id="UP000297741">
    <property type="component" value="Unassembled WGS sequence"/>
</dbReference>
<evidence type="ECO:0000256" key="1">
    <source>
        <dbReference type="SAM" id="MobiDB-lite"/>
    </source>
</evidence>
<proteinExistence type="predicted"/>